<keyword evidence="3" id="KW-0285">Flavoprotein</keyword>
<evidence type="ECO:0000256" key="4">
    <source>
        <dbReference type="ARBA" id="ARBA00022643"/>
    </source>
</evidence>
<dbReference type="InterPro" id="IPR001155">
    <property type="entry name" value="OxRdtase_FMN_N"/>
</dbReference>
<organism evidence="10 11">
    <name type="scientific">Dorea ammoniilytica</name>
    <dbReference type="NCBI Taxonomy" id="2981788"/>
    <lineage>
        <taxon>Bacteria</taxon>
        <taxon>Bacillati</taxon>
        <taxon>Bacillota</taxon>
        <taxon>Clostridia</taxon>
        <taxon>Lachnospirales</taxon>
        <taxon>Lachnospiraceae</taxon>
        <taxon>Dorea</taxon>
    </lineage>
</organism>
<dbReference type="Proteomes" id="UP001207605">
    <property type="component" value="Unassembled WGS sequence"/>
</dbReference>
<name>A0ABT2S362_9FIRM</name>
<comment type="cofactor">
    <cofactor evidence="1">
        <name>FMN</name>
        <dbReference type="ChEBI" id="CHEBI:58210"/>
    </cofactor>
</comment>
<sequence length="393" mass="43350">MNKKYPMLLSPGSIGKVELKNRIVMSAMGMNQADNGFVNDAVIEHYAARARGGVGLIIVEVTCVDAPLGKNTGNPLILDGDKYIPGMQRLTDAIHAEGAKCFLQISHAGRGAFRRITGMQPVAPSAVAMPYSTMMELSNETPRELTVEEIHNIEEKYAQAALRVKKSGFDGVEIHSTGYYLGQQFLSSVANVRTDEYGGSRENRIRFHLNIIRRIRELCGNDFPIVVKFSATESGKDAGITVKDGIYYAKRLQDAGVDALEVLAGVWSSEKENTVKGSETECQTAGLCRILKQGIRKMTGKDPVIKTIGGGQVQHPQEAEQALESHQCEFIFVGRELLVQPDFVKLIEEEREDEIKHCIGCGICSRVQLQKNEACRCVLNPQVGRKIKENRVL</sequence>
<evidence type="ECO:0000259" key="9">
    <source>
        <dbReference type="Pfam" id="PF00724"/>
    </source>
</evidence>
<evidence type="ECO:0000256" key="5">
    <source>
        <dbReference type="ARBA" id="ARBA00022723"/>
    </source>
</evidence>
<comment type="caution">
    <text evidence="10">The sequence shown here is derived from an EMBL/GenBank/DDBJ whole genome shotgun (WGS) entry which is preliminary data.</text>
</comment>
<evidence type="ECO:0000313" key="10">
    <source>
        <dbReference type="EMBL" id="MCU6698710.1"/>
    </source>
</evidence>
<keyword evidence="7" id="KW-0408">Iron</keyword>
<evidence type="ECO:0000256" key="8">
    <source>
        <dbReference type="ARBA" id="ARBA00023014"/>
    </source>
</evidence>
<dbReference type="SUPFAM" id="SSF51395">
    <property type="entry name" value="FMN-linked oxidoreductases"/>
    <property type="match status" value="1"/>
</dbReference>
<reference evidence="10 11" key="1">
    <citation type="journal article" date="2021" name="ISME Commun">
        <title>Automated analysis of genomic sequences facilitates high-throughput and comprehensive description of bacteria.</title>
        <authorList>
            <person name="Hitch T.C.A."/>
        </authorList>
    </citation>
    <scope>NUCLEOTIDE SEQUENCE [LARGE SCALE GENOMIC DNA]</scope>
    <source>
        <strain evidence="10 11">Sanger_02</strain>
    </source>
</reference>
<evidence type="ECO:0000256" key="1">
    <source>
        <dbReference type="ARBA" id="ARBA00001917"/>
    </source>
</evidence>
<dbReference type="EMBL" id="JAOQJV010000001">
    <property type="protein sequence ID" value="MCU6698710.1"/>
    <property type="molecule type" value="Genomic_DNA"/>
</dbReference>
<feature type="domain" description="NADH:flavin oxidoreductase/NADH oxidase N-terminal" evidence="9">
    <location>
        <begin position="8"/>
        <end position="354"/>
    </location>
</feature>
<comment type="cofactor">
    <cofactor evidence="2">
        <name>[4Fe-4S] cluster</name>
        <dbReference type="ChEBI" id="CHEBI:49883"/>
    </cofactor>
</comment>
<keyword evidence="5" id="KW-0479">Metal-binding</keyword>
<keyword evidence="4" id="KW-0288">FMN</keyword>
<dbReference type="InterPro" id="IPR013785">
    <property type="entry name" value="Aldolase_TIM"/>
</dbReference>
<evidence type="ECO:0000313" key="11">
    <source>
        <dbReference type="Proteomes" id="UP001207605"/>
    </source>
</evidence>
<keyword evidence="11" id="KW-1185">Reference proteome</keyword>
<evidence type="ECO:0000256" key="6">
    <source>
        <dbReference type="ARBA" id="ARBA00023002"/>
    </source>
</evidence>
<dbReference type="PANTHER" id="PTHR42917">
    <property type="entry name" value="2,4-DIENOYL-COA REDUCTASE"/>
    <property type="match status" value="1"/>
</dbReference>
<evidence type="ECO:0000256" key="3">
    <source>
        <dbReference type="ARBA" id="ARBA00022630"/>
    </source>
</evidence>
<accession>A0ABT2S362</accession>
<keyword evidence="6" id="KW-0560">Oxidoreductase</keyword>
<dbReference type="CDD" id="cd02803">
    <property type="entry name" value="OYE_like_FMN_family"/>
    <property type="match status" value="1"/>
</dbReference>
<evidence type="ECO:0000256" key="2">
    <source>
        <dbReference type="ARBA" id="ARBA00001966"/>
    </source>
</evidence>
<protein>
    <submittedName>
        <fullName evidence="10">NADH:flavin oxidoreductase</fullName>
    </submittedName>
</protein>
<dbReference type="Pfam" id="PF00724">
    <property type="entry name" value="Oxidored_FMN"/>
    <property type="match status" value="1"/>
</dbReference>
<gene>
    <name evidence="10" type="ORF">OCV65_00420</name>
</gene>
<dbReference type="PANTHER" id="PTHR42917:SF2">
    <property type="entry name" value="2,4-DIENOYL-COA REDUCTASE [(2E)-ENOYL-COA-PRODUCING]"/>
    <property type="match status" value="1"/>
</dbReference>
<keyword evidence="8" id="KW-0411">Iron-sulfur</keyword>
<evidence type="ECO:0000256" key="7">
    <source>
        <dbReference type="ARBA" id="ARBA00023004"/>
    </source>
</evidence>
<proteinExistence type="predicted"/>
<dbReference type="RefSeq" id="WP_262580528.1">
    <property type="nucleotide sequence ID" value="NZ_JAOQJV010000001.1"/>
</dbReference>
<dbReference type="Gene3D" id="3.20.20.70">
    <property type="entry name" value="Aldolase class I"/>
    <property type="match status" value="1"/>
</dbReference>
<dbReference type="InterPro" id="IPR051793">
    <property type="entry name" value="NADH:flavin_oxidoreductase"/>
</dbReference>